<dbReference type="Gene3D" id="3.10.50.40">
    <property type="match status" value="1"/>
</dbReference>
<dbReference type="GO" id="GO:0006457">
    <property type="term" value="P:protein folding"/>
    <property type="evidence" value="ECO:0007669"/>
    <property type="project" value="InterPro"/>
</dbReference>
<dbReference type="InterPro" id="IPR046357">
    <property type="entry name" value="PPIase_dom_sf"/>
</dbReference>
<dbReference type="InterPro" id="IPR037041">
    <property type="entry name" value="Trigger_fac_C_sf"/>
</dbReference>
<organism evidence="14 15">
    <name type="scientific">Candidatus Limivivens intestinipullorum</name>
    <dbReference type="NCBI Taxonomy" id="2840858"/>
    <lineage>
        <taxon>Bacteria</taxon>
        <taxon>Bacillati</taxon>
        <taxon>Bacillota</taxon>
        <taxon>Clostridia</taxon>
        <taxon>Lachnospirales</taxon>
        <taxon>Lachnospiraceae</taxon>
        <taxon>Lachnospiraceae incertae sedis</taxon>
        <taxon>Candidatus Limivivens</taxon>
    </lineage>
</organism>
<dbReference type="GO" id="GO:0005737">
    <property type="term" value="C:cytoplasm"/>
    <property type="evidence" value="ECO:0007669"/>
    <property type="project" value="UniProtKB-SubCell"/>
</dbReference>
<dbReference type="NCBIfam" id="TIGR00115">
    <property type="entry name" value="tig"/>
    <property type="match status" value="1"/>
</dbReference>
<keyword evidence="5 10" id="KW-0697">Rotamase</keyword>
<feature type="compositionally biased region" description="Polar residues" evidence="11">
    <location>
        <begin position="462"/>
        <end position="489"/>
    </location>
</feature>
<dbReference type="SUPFAM" id="SSF54534">
    <property type="entry name" value="FKBP-like"/>
    <property type="match status" value="1"/>
</dbReference>
<comment type="catalytic activity">
    <reaction evidence="1 10">
        <text>[protein]-peptidylproline (omega=180) = [protein]-peptidylproline (omega=0)</text>
        <dbReference type="Rhea" id="RHEA:16237"/>
        <dbReference type="Rhea" id="RHEA-COMP:10747"/>
        <dbReference type="Rhea" id="RHEA-COMP:10748"/>
        <dbReference type="ChEBI" id="CHEBI:83833"/>
        <dbReference type="ChEBI" id="CHEBI:83834"/>
        <dbReference type="EC" id="5.2.1.8"/>
    </reaction>
</comment>
<comment type="caution">
    <text evidence="14">The sequence shown here is derived from an EMBL/GenBank/DDBJ whole genome shotgun (WGS) entry which is preliminary data.</text>
</comment>
<dbReference type="GO" id="GO:0015031">
    <property type="term" value="P:protein transport"/>
    <property type="evidence" value="ECO:0007669"/>
    <property type="project" value="InterPro"/>
</dbReference>
<dbReference type="InterPro" id="IPR027304">
    <property type="entry name" value="Trigger_fact/SurA_dom_sf"/>
</dbReference>
<evidence type="ECO:0000256" key="6">
    <source>
        <dbReference type="ARBA" id="ARBA00023186"/>
    </source>
</evidence>
<feature type="compositionally biased region" description="Low complexity" evidence="11">
    <location>
        <begin position="74"/>
        <end position="83"/>
    </location>
</feature>
<evidence type="ECO:0000256" key="1">
    <source>
        <dbReference type="ARBA" id="ARBA00000971"/>
    </source>
</evidence>
<dbReference type="Pfam" id="PF05698">
    <property type="entry name" value="Trigger_C"/>
    <property type="match status" value="1"/>
</dbReference>
<feature type="compositionally biased region" description="Low complexity" evidence="11">
    <location>
        <begin position="415"/>
        <end position="435"/>
    </location>
</feature>
<dbReference type="InterPro" id="IPR008880">
    <property type="entry name" value="Trigger_fac_C"/>
</dbReference>
<keyword evidence="6" id="KW-0143">Chaperone</keyword>
<protein>
    <recommendedName>
        <fullName evidence="10">peptidylprolyl isomerase</fullName>
        <ecNumber evidence="10">5.2.1.8</ecNumber>
    </recommendedName>
</protein>
<evidence type="ECO:0000256" key="7">
    <source>
        <dbReference type="ARBA" id="ARBA00023235"/>
    </source>
</evidence>
<feature type="compositionally biased region" description="Acidic residues" evidence="11">
    <location>
        <begin position="47"/>
        <end position="73"/>
    </location>
</feature>
<feature type="compositionally biased region" description="Low complexity" evidence="11">
    <location>
        <begin position="29"/>
        <end position="42"/>
    </location>
</feature>
<proteinExistence type="inferred from homology"/>
<dbReference type="InterPro" id="IPR005215">
    <property type="entry name" value="Trig_fac"/>
</dbReference>
<dbReference type="SUPFAM" id="SSF109998">
    <property type="entry name" value="Triger factor/SurA peptide-binding domain-like"/>
    <property type="match status" value="1"/>
</dbReference>
<dbReference type="Gene3D" id="1.10.3120.10">
    <property type="entry name" value="Trigger factor, C-terminal domain"/>
    <property type="match status" value="1"/>
</dbReference>
<dbReference type="FunFam" id="3.10.50.40:FF:000001">
    <property type="entry name" value="Trigger factor"/>
    <property type="match status" value="1"/>
</dbReference>
<dbReference type="Proteomes" id="UP000823935">
    <property type="component" value="Unassembled WGS sequence"/>
</dbReference>
<feature type="compositionally biased region" description="Acidic residues" evidence="11">
    <location>
        <begin position="405"/>
        <end position="414"/>
    </location>
</feature>
<evidence type="ECO:0000256" key="9">
    <source>
        <dbReference type="ARBA" id="ARBA00024849"/>
    </source>
</evidence>
<feature type="signal peptide" evidence="12">
    <location>
        <begin position="1"/>
        <end position="22"/>
    </location>
</feature>
<evidence type="ECO:0000256" key="11">
    <source>
        <dbReference type="SAM" id="MobiDB-lite"/>
    </source>
</evidence>
<dbReference type="AlphaFoldDB" id="A0A9D1JLA9"/>
<evidence type="ECO:0000256" key="8">
    <source>
        <dbReference type="ARBA" id="ARBA00023306"/>
    </source>
</evidence>
<feature type="domain" description="PPIase FKBP-type" evidence="13">
    <location>
        <begin position="137"/>
        <end position="197"/>
    </location>
</feature>
<gene>
    <name evidence="14" type="primary">tig</name>
    <name evidence="14" type="ORF">IAB44_16120</name>
</gene>
<dbReference type="InterPro" id="IPR001179">
    <property type="entry name" value="PPIase_FKBP_dom"/>
</dbReference>
<reference evidence="14" key="1">
    <citation type="submission" date="2020-10" db="EMBL/GenBank/DDBJ databases">
        <authorList>
            <person name="Gilroy R."/>
        </authorList>
    </citation>
    <scope>NUCLEOTIDE SEQUENCE</scope>
    <source>
        <strain evidence="14">CHK190-19873</strain>
    </source>
</reference>
<dbReference type="Pfam" id="PF00254">
    <property type="entry name" value="FKBP_C"/>
    <property type="match status" value="1"/>
</dbReference>
<dbReference type="GO" id="GO:0051301">
    <property type="term" value="P:cell division"/>
    <property type="evidence" value="ECO:0007669"/>
    <property type="project" value="UniProtKB-KW"/>
</dbReference>
<evidence type="ECO:0000256" key="10">
    <source>
        <dbReference type="PROSITE-ProRule" id="PRU00277"/>
    </source>
</evidence>
<feature type="region of interest" description="Disordered" evidence="11">
    <location>
        <begin position="19"/>
        <end position="85"/>
    </location>
</feature>
<evidence type="ECO:0000313" key="14">
    <source>
        <dbReference type="EMBL" id="HIS33050.1"/>
    </source>
</evidence>
<comment type="subcellular location">
    <subcellularLocation>
        <location evidence="2">Cytoplasm</location>
    </subcellularLocation>
</comment>
<sequence length="489" mass="53041">MKRKTAAAVLLGAALFVTGCSGNTDSAVTSAEETQTAAETEAPSGDTEAESEEDSESDTEAQSEGQSESDTEAQTEAAETEPSYQALDYVTLGDYTGLEVTLLKIEATDEEVQEQVDANIQSSGKMETLDEGTVENGDIAVIDFEGKLNGEAFEGGTSKDYELEIGSGSFIDGFEDGLIGVDVGETVDLNLTFPEGYSNSELAGQDVVFTVTVNEIQRVPELTDGLAAELNEDCDTADAYREYVRESILTSKRENQYGQMLNDLYTQIYTGSTINSYPEDVVSFRTAQMRAYYESMAEESDMEFVDFLSQYLSMTEDDFNSQATAIVQASMAQELLMNAIAEQEKLEVDDTYYEENIDSYVEMTGADSRETLVSTYGEETLRETMRMDMAMNFVVDHCVITNPEDQVEEEDTEAETAAGTETEAAEAQADASEAQTEADTETSEETAAAETETESAEDTAQVSETESAEDTAQASETESGTEAQTEAQS</sequence>
<evidence type="ECO:0000313" key="15">
    <source>
        <dbReference type="Proteomes" id="UP000823935"/>
    </source>
</evidence>
<accession>A0A9D1JLA9</accession>
<keyword evidence="8" id="KW-0131">Cell cycle</keyword>
<keyword evidence="7 10" id="KW-0413">Isomerase</keyword>
<name>A0A9D1JLA9_9FIRM</name>
<evidence type="ECO:0000259" key="13">
    <source>
        <dbReference type="PROSITE" id="PS50059"/>
    </source>
</evidence>
<dbReference type="PROSITE" id="PS50059">
    <property type="entry name" value="FKBP_PPIASE"/>
    <property type="match status" value="1"/>
</dbReference>
<evidence type="ECO:0000256" key="12">
    <source>
        <dbReference type="SAM" id="SignalP"/>
    </source>
</evidence>
<evidence type="ECO:0000256" key="3">
    <source>
        <dbReference type="ARBA" id="ARBA00005464"/>
    </source>
</evidence>
<feature type="chain" id="PRO_5039081430" description="peptidylprolyl isomerase" evidence="12">
    <location>
        <begin position="23"/>
        <end position="489"/>
    </location>
</feature>
<comment type="similarity">
    <text evidence="3">Belongs to the FKBP-type PPIase family. Tig subfamily.</text>
</comment>
<dbReference type="EC" id="5.2.1.8" evidence="10"/>
<keyword evidence="4" id="KW-0132">Cell division</keyword>
<evidence type="ECO:0000256" key="4">
    <source>
        <dbReference type="ARBA" id="ARBA00022618"/>
    </source>
</evidence>
<reference evidence="14" key="2">
    <citation type="journal article" date="2021" name="PeerJ">
        <title>Extensive microbial diversity within the chicken gut microbiome revealed by metagenomics and culture.</title>
        <authorList>
            <person name="Gilroy R."/>
            <person name="Ravi A."/>
            <person name="Getino M."/>
            <person name="Pursley I."/>
            <person name="Horton D.L."/>
            <person name="Alikhan N.F."/>
            <person name="Baker D."/>
            <person name="Gharbi K."/>
            <person name="Hall N."/>
            <person name="Watson M."/>
            <person name="Adriaenssens E.M."/>
            <person name="Foster-Nyarko E."/>
            <person name="Jarju S."/>
            <person name="Secka A."/>
            <person name="Antonio M."/>
            <person name="Oren A."/>
            <person name="Chaudhuri R.R."/>
            <person name="La Ragione R."/>
            <person name="Hildebrand F."/>
            <person name="Pallen M.J."/>
        </authorList>
    </citation>
    <scope>NUCLEOTIDE SEQUENCE</scope>
    <source>
        <strain evidence="14">CHK190-19873</strain>
    </source>
</reference>
<dbReference type="EMBL" id="DVIQ01000110">
    <property type="protein sequence ID" value="HIS33050.1"/>
    <property type="molecule type" value="Genomic_DNA"/>
</dbReference>
<evidence type="ECO:0000256" key="5">
    <source>
        <dbReference type="ARBA" id="ARBA00023110"/>
    </source>
</evidence>
<feature type="region of interest" description="Disordered" evidence="11">
    <location>
        <begin position="403"/>
        <end position="489"/>
    </location>
</feature>
<evidence type="ECO:0000256" key="2">
    <source>
        <dbReference type="ARBA" id="ARBA00004496"/>
    </source>
</evidence>
<keyword evidence="12" id="KW-0732">Signal</keyword>
<comment type="function">
    <text evidence="9">Involved in protein export. Acts as a chaperone by maintaining the newly synthesized protein in an open conformation. Functions as a peptidyl-prolyl cis-trans isomerase.</text>
</comment>
<dbReference type="GO" id="GO:0003755">
    <property type="term" value="F:peptidyl-prolyl cis-trans isomerase activity"/>
    <property type="evidence" value="ECO:0007669"/>
    <property type="project" value="UniProtKB-KW"/>
</dbReference>
<dbReference type="PROSITE" id="PS51257">
    <property type="entry name" value="PROKAR_LIPOPROTEIN"/>
    <property type="match status" value="1"/>
</dbReference>